<keyword evidence="2 3" id="KW-0515">Mutator protein</keyword>
<dbReference type="GO" id="GO:0003887">
    <property type="term" value="F:DNA-directed DNA polymerase activity"/>
    <property type="evidence" value="ECO:0007669"/>
    <property type="project" value="UniProtKB-EC"/>
</dbReference>
<keyword evidence="3" id="KW-0234">DNA repair</keyword>
<feature type="site" description="Substrate discrimination" evidence="3">
    <location>
        <position position="17"/>
    </location>
</feature>
<dbReference type="InterPro" id="IPR017961">
    <property type="entry name" value="DNA_pol_Y-fam_little_finger"/>
</dbReference>
<keyword evidence="3" id="KW-0227">DNA damage</keyword>
<dbReference type="InterPro" id="IPR022880">
    <property type="entry name" value="DNApol_IV"/>
</dbReference>
<evidence type="ECO:0000313" key="5">
    <source>
        <dbReference type="EMBL" id="MBP1917605.1"/>
    </source>
</evidence>
<dbReference type="Pfam" id="PF11799">
    <property type="entry name" value="IMS_C"/>
    <property type="match status" value="1"/>
</dbReference>
<dbReference type="InterPro" id="IPR050116">
    <property type="entry name" value="DNA_polymerase-Y"/>
</dbReference>
<dbReference type="InterPro" id="IPR043128">
    <property type="entry name" value="Rev_trsase/Diguanyl_cyclase"/>
</dbReference>
<dbReference type="Pfam" id="PF00817">
    <property type="entry name" value="IMS"/>
    <property type="match status" value="1"/>
</dbReference>
<gene>
    <name evidence="3" type="primary">dinB</name>
    <name evidence="5" type="ORF">J2Z34_000068</name>
</gene>
<keyword evidence="6" id="KW-1185">Reference proteome</keyword>
<keyword evidence="3" id="KW-0235">DNA replication</keyword>
<keyword evidence="3" id="KW-0479">Metal-binding</keyword>
<keyword evidence="3 5" id="KW-0548">Nucleotidyltransferase</keyword>
<name>A0ABS4FZ73_9CLOT</name>
<dbReference type="PANTHER" id="PTHR11076">
    <property type="entry name" value="DNA REPAIR POLYMERASE UMUC / TRANSFERASE FAMILY MEMBER"/>
    <property type="match status" value="1"/>
</dbReference>
<dbReference type="RefSeq" id="WP_280922286.1">
    <property type="nucleotide sequence ID" value="NZ_JAGGKC010000001.1"/>
</dbReference>
<evidence type="ECO:0000256" key="1">
    <source>
        <dbReference type="ARBA" id="ARBA00010945"/>
    </source>
</evidence>
<dbReference type="InterPro" id="IPR036775">
    <property type="entry name" value="DNA_pol_Y-fam_lit_finger_sf"/>
</dbReference>
<sequence length="400" mass="44639">MAPESKVIFLVDMNAFFVTCEMTRNENLKGKPSAVAGDPKKRTGIILAANYDARACGVKTAMPLSQALRLCPDLVVVPPDHRFYSEMSDKVMEILSHYSPAVEQNSIDEAWLDMTGMEVHFGDPIHAAGLIMNDIRETLGLWCSIGIAENKFLSKMASELKKPLGITRLQGNDYKSRLWPLPVREMYGIGKKTEEQLLEIGIRTIGDLASADEAALLRKFGKAGRAMHDHANGIDCDPVTPRHHEDMKSIGKSVTLSEDITDIDKAKQILMRLSDEISATARKNGKSGHTVQITIKYSNFTTITRQMTVPSTDISKRIFAFGCELLEKNWDIRKPVRLLGISLSGFEVQSEIQLDLFSTLADESFPADDKEEKIQKAIDDIRDKFGKDKVSWGTLLKKHK</sequence>
<evidence type="ECO:0000256" key="2">
    <source>
        <dbReference type="ARBA" id="ARBA00022457"/>
    </source>
</evidence>
<comment type="similarity">
    <text evidence="1 3">Belongs to the DNA polymerase type-Y family.</text>
</comment>
<feature type="domain" description="UmuC" evidence="4">
    <location>
        <begin position="8"/>
        <end position="190"/>
    </location>
</feature>
<comment type="function">
    <text evidence="3">Poorly processive, error-prone DNA polymerase involved in untargeted mutagenesis. Copies undamaged DNA at stalled replication forks, which arise in vivo from mismatched or misaligned primer ends. These misaligned primers can be extended by PolIV. Exhibits no 3'-5' exonuclease (proofreading) activity. May be involved in translesional synthesis, in conjunction with the beta clamp from PolIII.</text>
</comment>
<dbReference type="CDD" id="cd03586">
    <property type="entry name" value="PolY_Pol_IV_kappa"/>
    <property type="match status" value="1"/>
</dbReference>
<keyword evidence="3 5" id="KW-0808">Transferase</keyword>
<dbReference type="InterPro" id="IPR043502">
    <property type="entry name" value="DNA/RNA_pol_sf"/>
</dbReference>
<dbReference type="SUPFAM" id="SSF56672">
    <property type="entry name" value="DNA/RNA polymerases"/>
    <property type="match status" value="1"/>
</dbReference>
<keyword evidence="3" id="KW-0239">DNA-directed DNA polymerase</keyword>
<comment type="subcellular location">
    <subcellularLocation>
        <location evidence="3">Cytoplasm</location>
    </subcellularLocation>
</comment>
<keyword evidence="3" id="KW-0460">Magnesium</keyword>
<dbReference type="NCBIfam" id="NF002492">
    <property type="entry name" value="PRK01810.1"/>
    <property type="match status" value="1"/>
</dbReference>
<comment type="subunit">
    <text evidence="3">Monomer.</text>
</comment>
<proteinExistence type="inferred from homology"/>
<dbReference type="Gene3D" id="3.40.1170.60">
    <property type="match status" value="1"/>
</dbReference>
<protein>
    <recommendedName>
        <fullName evidence="3">DNA polymerase IV</fullName>
        <shortName evidence="3">Pol IV</shortName>
        <ecNumber evidence="3">2.7.7.7</ecNumber>
    </recommendedName>
</protein>
<dbReference type="PANTHER" id="PTHR11076:SF33">
    <property type="entry name" value="DNA POLYMERASE KAPPA"/>
    <property type="match status" value="1"/>
</dbReference>
<dbReference type="NCBIfam" id="NF002848">
    <property type="entry name" value="PRK03103.1"/>
    <property type="match status" value="1"/>
</dbReference>
<evidence type="ECO:0000313" key="6">
    <source>
        <dbReference type="Proteomes" id="UP001519271"/>
    </source>
</evidence>
<dbReference type="InterPro" id="IPR024728">
    <property type="entry name" value="PolY_HhH_motif"/>
</dbReference>
<dbReference type="PROSITE" id="PS50173">
    <property type="entry name" value="UMUC"/>
    <property type="match status" value="1"/>
</dbReference>
<dbReference type="Gene3D" id="3.30.70.270">
    <property type="match status" value="1"/>
</dbReference>
<evidence type="ECO:0000256" key="3">
    <source>
        <dbReference type="HAMAP-Rule" id="MF_01113"/>
    </source>
</evidence>
<reference evidence="5 6" key="1">
    <citation type="submission" date="2021-03" db="EMBL/GenBank/DDBJ databases">
        <title>Genomic Encyclopedia of Type Strains, Phase IV (KMG-IV): sequencing the most valuable type-strain genomes for metagenomic binning, comparative biology and taxonomic classification.</title>
        <authorList>
            <person name="Goeker M."/>
        </authorList>
    </citation>
    <scope>NUCLEOTIDE SEQUENCE [LARGE SCALE GENOMIC DNA]</scope>
    <source>
        <strain evidence="5 6">DSM 6139</strain>
    </source>
</reference>
<dbReference type="InterPro" id="IPR001126">
    <property type="entry name" value="UmuC"/>
</dbReference>
<keyword evidence="3" id="KW-0238">DNA-binding</keyword>
<feature type="active site" evidence="3">
    <location>
        <position position="109"/>
    </location>
</feature>
<dbReference type="Gene3D" id="3.30.1490.100">
    <property type="entry name" value="DNA polymerase, Y-family, little finger domain"/>
    <property type="match status" value="1"/>
</dbReference>
<dbReference type="Pfam" id="PF11798">
    <property type="entry name" value="IMS_HHH"/>
    <property type="match status" value="1"/>
</dbReference>
<comment type="cofactor">
    <cofactor evidence="3">
        <name>Mg(2+)</name>
        <dbReference type="ChEBI" id="CHEBI:18420"/>
    </cofactor>
    <text evidence="3">Binds 2 magnesium ions per subunit.</text>
</comment>
<feature type="binding site" evidence="3">
    <location>
        <position position="108"/>
    </location>
    <ligand>
        <name>Mg(2+)</name>
        <dbReference type="ChEBI" id="CHEBI:18420"/>
    </ligand>
</feature>
<dbReference type="SUPFAM" id="SSF100879">
    <property type="entry name" value="Lesion bypass DNA polymerase (Y-family), little finger domain"/>
    <property type="match status" value="1"/>
</dbReference>
<organism evidence="5 6">
    <name type="scientific">Youngiibacter multivorans</name>
    <dbReference type="NCBI Taxonomy" id="937251"/>
    <lineage>
        <taxon>Bacteria</taxon>
        <taxon>Bacillati</taxon>
        <taxon>Bacillota</taxon>
        <taxon>Clostridia</taxon>
        <taxon>Eubacteriales</taxon>
        <taxon>Clostridiaceae</taxon>
        <taxon>Youngiibacter</taxon>
    </lineage>
</organism>
<dbReference type="HAMAP" id="MF_01113">
    <property type="entry name" value="DNApol_IV"/>
    <property type="match status" value="1"/>
</dbReference>
<evidence type="ECO:0000259" key="4">
    <source>
        <dbReference type="PROSITE" id="PS50173"/>
    </source>
</evidence>
<comment type="caution">
    <text evidence="5">The sequence shown here is derived from an EMBL/GenBank/DDBJ whole genome shotgun (WGS) entry which is preliminary data.</text>
</comment>
<keyword evidence="3" id="KW-0963">Cytoplasm</keyword>
<dbReference type="Proteomes" id="UP001519271">
    <property type="component" value="Unassembled WGS sequence"/>
</dbReference>
<dbReference type="EC" id="2.7.7.7" evidence="3"/>
<dbReference type="EMBL" id="JAGGKC010000001">
    <property type="protein sequence ID" value="MBP1917605.1"/>
    <property type="molecule type" value="Genomic_DNA"/>
</dbReference>
<dbReference type="Gene3D" id="1.10.150.20">
    <property type="entry name" value="5' to 3' exonuclease, C-terminal subdomain"/>
    <property type="match status" value="1"/>
</dbReference>
<feature type="binding site" evidence="3">
    <location>
        <position position="12"/>
    </location>
    <ligand>
        <name>Mg(2+)</name>
        <dbReference type="ChEBI" id="CHEBI:18420"/>
    </ligand>
</feature>
<dbReference type="NCBIfam" id="NF002677">
    <property type="entry name" value="PRK02406.1"/>
    <property type="match status" value="1"/>
</dbReference>
<comment type="catalytic activity">
    <reaction evidence="3">
        <text>DNA(n) + a 2'-deoxyribonucleoside 5'-triphosphate = DNA(n+1) + diphosphate</text>
        <dbReference type="Rhea" id="RHEA:22508"/>
        <dbReference type="Rhea" id="RHEA-COMP:17339"/>
        <dbReference type="Rhea" id="RHEA-COMP:17340"/>
        <dbReference type="ChEBI" id="CHEBI:33019"/>
        <dbReference type="ChEBI" id="CHEBI:61560"/>
        <dbReference type="ChEBI" id="CHEBI:173112"/>
        <dbReference type="EC" id="2.7.7.7"/>
    </reaction>
</comment>
<accession>A0ABS4FZ73</accession>